<name>A0A941I0T5_9MICO</name>
<keyword evidence="1" id="KW-0812">Transmembrane</keyword>
<accession>A0A941I0T5</accession>
<keyword evidence="1" id="KW-0472">Membrane</keyword>
<keyword evidence="2" id="KW-0223">Dioxygenase</keyword>
<gene>
    <name evidence="2" type="ORF">KC207_14270</name>
</gene>
<organism evidence="2 3">
    <name type="scientific">Phycicoccus avicenniae</name>
    <dbReference type="NCBI Taxonomy" id="2828860"/>
    <lineage>
        <taxon>Bacteria</taxon>
        <taxon>Bacillati</taxon>
        <taxon>Actinomycetota</taxon>
        <taxon>Actinomycetes</taxon>
        <taxon>Micrococcales</taxon>
        <taxon>Intrasporangiaceae</taxon>
        <taxon>Phycicoccus</taxon>
    </lineage>
</organism>
<keyword evidence="1" id="KW-1133">Transmembrane helix</keyword>
<dbReference type="AlphaFoldDB" id="A0A941I0T5"/>
<dbReference type="Proteomes" id="UP000677016">
    <property type="component" value="Unassembled WGS sequence"/>
</dbReference>
<keyword evidence="3" id="KW-1185">Reference proteome</keyword>
<proteinExistence type="predicted"/>
<reference evidence="2" key="1">
    <citation type="submission" date="2021-04" db="EMBL/GenBank/DDBJ databases">
        <title>Phycicoccus avicenniae sp. nov., a novel endophytic actinomycetes isolated from branch of Avicennia mariana.</title>
        <authorList>
            <person name="Tuo L."/>
        </authorList>
    </citation>
    <scope>NUCLEOTIDE SEQUENCE</scope>
    <source>
        <strain evidence="2">BSK3Z-2</strain>
    </source>
</reference>
<evidence type="ECO:0000313" key="2">
    <source>
        <dbReference type="EMBL" id="MBR7744457.1"/>
    </source>
</evidence>
<dbReference type="GO" id="GO:0051213">
    <property type="term" value="F:dioxygenase activity"/>
    <property type="evidence" value="ECO:0007669"/>
    <property type="project" value="UniProtKB-KW"/>
</dbReference>
<evidence type="ECO:0000313" key="3">
    <source>
        <dbReference type="Proteomes" id="UP000677016"/>
    </source>
</evidence>
<comment type="caution">
    <text evidence="2">The sequence shown here is derived from an EMBL/GenBank/DDBJ whole genome shotgun (WGS) entry which is preliminary data.</text>
</comment>
<evidence type="ECO:0000256" key="1">
    <source>
        <dbReference type="SAM" id="Phobius"/>
    </source>
</evidence>
<dbReference type="EMBL" id="JAGSNF010000020">
    <property type="protein sequence ID" value="MBR7744457.1"/>
    <property type="molecule type" value="Genomic_DNA"/>
</dbReference>
<feature type="transmembrane region" description="Helical" evidence="1">
    <location>
        <begin position="96"/>
        <end position="124"/>
    </location>
</feature>
<keyword evidence="2" id="KW-0560">Oxidoreductase</keyword>
<sequence>MAGWVVALVGAVMLVGGATTWGLVQSQLAAENITVAEDARWFAGDAVDGPLTAFSQADIINHHSLEMSGGLTYAELDREDPLRATVMNGSFLRASLFTSVLAFGVSLMAMGVGATQVLVGTVLARRGSAG</sequence>
<protein>
    <submittedName>
        <fullName evidence="2">Aromatic ring-opening dioxygenase LigA</fullName>
    </submittedName>
</protein>